<evidence type="ECO:0000256" key="3">
    <source>
        <dbReference type="ARBA" id="ARBA00022741"/>
    </source>
</evidence>
<evidence type="ECO:0000256" key="4">
    <source>
        <dbReference type="ARBA" id="ARBA00022840"/>
    </source>
</evidence>
<keyword evidence="2" id="KW-0813">Transport</keyword>
<dbReference type="InterPro" id="IPR003439">
    <property type="entry name" value="ABC_transporter-like_ATP-bd"/>
</dbReference>
<reference evidence="6" key="1">
    <citation type="submission" date="2019-08" db="EMBL/GenBank/DDBJ databases">
        <authorList>
            <person name="Kucharzyk K."/>
            <person name="Murdoch R.W."/>
            <person name="Higgins S."/>
            <person name="Loffler F."/>
        </authorList>
    </citation>
    <scope>NUCLEOTIDE SEQUENCE</scope>
</reference>
<feature type="domain" description="ABC transporter" evidence="5">
    <location>
        <begin position="188"/>
        <end position="422"/>
    </location>
</feature>
<keyword evidence="3" id="KW-0547">Nucleotide-binding</keyword>
<evidence type="ECO:0000313" key="6">
    <source>
        <dbReference type="EMBL" id="MPM33285.1"/>
    </source>
</evidence>
<protein>
    <submittedName>
        <fullName evidence="6">Vitamin B12 import ATP-binding protein BtuD</fullName>
    </submittedName>
</protein>
<accession>A0A644YXG5</accession>
<dbReference type="Pfam" id="PF00005">
    <property type="entry name" value="ABC_tran"/>
    <property type="match status" value="1"/>
</dbReference>
<dbReference type="PANTHER" id="PTHR42734">
    <property type="entry name" value="METAL TRANSPORT SYSTEM ATP-BINDING PROTEIN TM_0124-RELATED"/>
    <property type="match status" value="1"/>
</dbReference>
<comment type="caution">
    <text evidence="6">The sequence shown here is derived from an EMBL/GenBank/DDBJ whole genome shotgun (WGS) entry which is preliminary data.</text>
</comment>
<dbReference type="PROSITE" id="PS50893">
    <property type="entry name" value="ABC_TRANSPORTER_2"/>
    <property type="match status" value="1"/>
</dbReference>
<dbReference type="AlphaFoldDB" id="A0A644YXG5"/>
<dbReference type="PANTHER" id="PTHR42734:SF17">
    <property type="entry name" value="METAL TRANSPORT SYSTEM ATP-BINDING PROTEIN TM_0124-RELATED"/>
    <property type="match status" value="1"/>
</dbReference>
<gene>
    <name evidence="6" type="primary">btuD_176</name>
    <name evidence="6" type="ORF">SDC9_79855</name>
</gene>
<dbReference type="EMBL" id="VSSQ01006612">
    <property type="protein sequence ID" value="MPM33285.1"/>
    <property type="molecule type" value="Genomic_DNA"/>
</dbReference>
<dbReference type="SUPFAM" id="SSF52540">
    <property type="entry name" value="P-loop containing nucleoside triphosphate hydrolases"/>
    <property type="match status" value="2"/>
</dbReference>
<sequence>MPNHYAIQITDHSDKDACIRAILKGAYADLFPELTDKRGVLFSTITLQNLIQEEYQHEHITLSAIAGKDIRTKSSGEQLKVLFTYLLSLNPDFMILDNPFDCLDVASVKTMKEKLLSLSASRQFIQFFNRKADILSFITHVIEVEDNRFSTIQSLAEYHAKQTETATINVYQIPASPHAYDAIPEVLIEMKDVNVSYYEKKVLHNINWKIQRGEFWQLVGPNGSGKTTLLSMIYGNNTKAYGQNIYLFGRKKGSGESVWDIKEKIGYFSPALTDFFSRRNTVLQMVVSGLYDTVGLYQKPSYLEKKTAEEWLLVIGLSDEKDASFQQISLVKQRMVLIARAMIKHPPVLILDEPSTGLNDKNAALLSRLINKIAKETNTAILYVSHRKEPGLSPDHVLELQMTEDGSVGVTKFFDSFASSNLNL</sequence>
<evidence type="ECO:0000256" key="2">
    <source>
        <dbReference type="ARBA" id="ARBA00022448"/>
    </source>
</evidence>
<dbReference type="SMART" id="SM00382">
    <property type="entry name" value="AAA"/>
    <property type="match status" value="1"/>
</dbReference>
<dbReference type="Gene3D" id="3.40.50.300">
    <property type="entry name" value="P-loop containing nucleotide triphosphate hydrolases"/>
    <property type="match status" value="2"/>
</dbReference>
<dbReference type="InterPro" id="IPR050153">
    <property type="entry name" value="Metal_Ion_Import_ABC"/>
</dbReference>
<keyword evidence="4 6" id="KW-0067">ATP-binding</keyword>
<evidence type="ECO:0000256" key="1">
    <source>
        <dbReference type="ARBA" id="ARBA00005417"/>
    </source>
</evidence>
<dbReference type="GO" id="GO:0016887">
    <property type="term" value="F:ATP hydrolysis activity"/>
    <property type="evidence" value="ECO:0007669"/>
    <property type="project" value="InterPro"/>
</dbReference>
<dbReference type="InterPro" id="IPR003593">
    <property type="entry name" value="AAA+_ATPase"/>
</dbReference>
<proteinExistence type="inferred from homology"/>
<dbReference type="GO" id="GO:0005524">
    <property type="term" value="F:ATP binding"/>
    <property type="evidence" value="ECO:0007669"/>
    <property type="project" value="UniProtKB-KW"/>
</dbReference>
<name>A0A644YXG5_9ZZZZ</name>
<dbReference type="InterPro" id="IPR027417">
    <property type="entry name" value="P-loop_NTPase"/>
</dbReference>
<organism evidence="6">
    <name type="scientific">bioreactor metagenome</name>
    <dbReference type="NCBI Taxonomy" id="1076179"/>
    <lineage>
        <taxon>unclassified sequences</taxon>
        <taxon>metagenomes</taxon>
        <taxon>ecological metagenomes</taxon>
    </lineage>
</organism>
<evidence type="ECO:0000259" key="5">
    <source>
        <dbReference type="PROSITE" id="PS50893"/>
    </source>
</evidence>
<comment type="similarity">
    <text evidence="1">Belongs to the ABC transporter superfamily.</text>
</comment>